<evidence type="ECO:0000313" key="3">
    <source>
        <dbReference type="Proteomes" id="UP000247647"/>
    </source>
</evidence>
<keyword evidence="3" id="KW-1185">Reference proteome</keyword>
<proteinExistence type="predicted"/>
<feature type="compositionally biased region" description="Basic and acidic residues" evidence="1">
    <location>
        <begin position="43"/>
        <end position="71"/>
    </location>
</feature>
<dbReference type="EMBL" id="KZ821449">
    <property type="protein sequence ID" value="PYH37872.1"/>
    <property type="molecule type" value="Genomic_DNA"/>
</dbReference>
<accession>A0A318ZPX8</accession>
<dbReference type="AlphaFoldDB" id="A0A318ZPX8"/>
<gene>
    <name evidence="2" type="ORF">BO87DRAFT_187778</name>
</gene>
<evidence type="ECO:0000256" key="1">
    <source>
        <dbReference type="SAM" id="MobiDB-lite"/>
    </source>
</evidence>
<organism evidence="2 3">
    <name type="scientific">Aspergillus neoniger (strain CBS 115656)</name>
    <dbReference type="NCBI Taxonomy" id="1448310"/>
    <lineage>
        <taxon>Eukaryota</taxon>
        <taxon>Fungi</taxon>
        <taxon>Dikarya</taxon>
        <taxon>Ascomycota</taxon>
        <taxon>Pezizomycotina</taxon>
        <taxon>Eurotiomycetes</taxon>
        <taxon>Eurotiomycetidae</taxon>
        <taxon>Eurotiales</taxon>
        <taxon>Aspergillaceae</taxon>
        <taxon>Aspergillus</taxon>
        <taxon>Aspergillus subgen. Circumdati</taxon>
    </lineage>
</organism>
<protein>
    <submittedName>
        <fullName evidence="2">Uncharacterized protein</fullName>
    </submittedName>
</protein>
<name>A0A318ZPX8_ASPNB</name>
<dbReference type="GeneID" id="37120917"/>
<feature type="region of interest" description="Disordered" evidence="1">
    <location>
        <begin position="1"/>
        <end position="88"/>
    </location>
</feature>
<dbReference type="RefSeq" id="XP_025483350.1">
    <property type="nucleotide sequence ID" value="XM_025618461.1"/>
</dbReference>
<evidence type="ECO:0000313" key="2">
    <source>
        <dbReference type="EMBL" id="PYH37872.1"/>
    </source>
</evidence>
<dbReference type="Proteomes" id="UP000247647">
    <property type="component" value="Unassembled WGS sequence"/>
</dbReference>
<reference evidence="2" key="1">
    <citation type="submission" date="2016-12" db="EMBL/GenBank/DDBJ databases">
        <title>The genomes of Aspergillus section Nigri reveals drivers in fungal speciation.</title>
        <authorList>
            <consortium name="DOE Joint Genome Institute"/>
            <person name="Vesth T.C."/>
            <person name="Nybo J."/>
            <person name="Theobald S."/>
            <person name="Brandl J."/>
            <person name="Frisvad J.C."/>
            <person name="Nielsen K.F."/>
            <person name="Lyhne E.K."/>
            <person name="Kogle M.E."/>
            <person name="Kuo A."/>
            <person name="Riley R."/>
            <person name="Clum A."/>
            <person name="Nolan M."/>
            <person name="Lipzen A."/>
            <person name="Salamov A."/>
            <person name="Henrissat B."/>
            <person name="Wiebenga A."/>
            <person name="De Vries R.P."/>
            <person name="Grigoriev I.V."/>
            <person name="Mortensen U.H."/>
            <person name="Andersen M.R."/>
            <person name="Baker S.E."/>
        </authorList>
    </citation>
    <scope>NUCLEOTIDE SEQUENCE [LARGE SCALE GENOMIC DNA]</scope>
    <source>
        <strain evidence="2">CBS 115656</strain>
    </source>
</reference>
<sequence>MGDNTSARSRAGKNAAFTEVAKVSPKKKQKLKNGIPGPKTGFQRKETAGEEKEDKKREREKAKGPETEWRRGGKVGMAQPGLSHAARA</sequence>